<dbReference type="RefSeq" id="WP_095616046.1">
    <property type="nucleotide sequence ID" value="NZ_NSKD01000001.1"/>
</dbReference>
<accession>A0A2A2FB91</accession>
<comment type="caution">
    <text evidence="2">The sequence shown here is derived from an EMBL/GenBank/DDBJ whole genome shotgun (WGS) entry which is preliminary data.</text>
</comment>
<proteinExistence type="predicted"/>
<organism evidence="2 3">
    <name type="scientific">Halovibrio salipaludis</name>
    <dbReference type="NCBI Taxonomy" id="2032626"/>
    <lineage>
        <taxon>Bacteria</taxon>
        <taxon>Pseudomonadati</taxon>
        <taxon>Pseudomonadota</taxon>
        <taxon>Gammaproteobacteria</taxon>
        <taxon>Oceanospirillales</taxon>
        <taxon>Halomonadaceae</taxon>
        <taxon>Halovibrio</taxon>
    </lineage>
</organism>
<feature type="transmembrane region" description="Helical" evidence="1">
    <location>
        <begin position="180"/>
        <end position="201"/>
    </location>
</feature>
<keyword evidence="3" id="KW-1185">Reference proteome</keyword>
<keyword evidence="1" id="KW-1133">Transmembrane helix</keyword>
<dbReference type="OrthoDB" id="5916510at2"/>
<reference evidence="2 3" key="1">
    <citation type="submission" date="2017-08" db="EMBL/GenBank/DDBJ databases">
        <title>Halovibrio sewagensis sp. nov., isolated from wastewater of high salinity.</title>
        <authorList>
            <person name="Dong X."/>
            <person name="Zhang G."/>
        </authorList>
    </citation>
    <scope>NUCLEOTIDE SEQUENCE [LARGE SCALE GENOMIC DNA]</scope>
    <source>
        <strain evidence="2 3">YL5-2</strain>
    </source>
</reference>
<dbReference type="EMBL" id="NSKD01000001">
    <property type="protein sequence ID" value="PAU81947.1"/>
    <property type="molecule type" value="Genomic_DNA"/>
</dbReference>
<evidence type="ECO:0000313" key="3">
    <source>
        <dbReference type="Proteomes" id="UP000218896"/>
    </source>
</evidence>
<name>A0A2A2FB91_9GAMM</name>
<evidence type="ECO:0000313" key="2">
    <source>
        <dbReference type="EMBL" id="PAU81947.1"/>
    </source>
</evidence>
<sequence length="223" mass="25325">MKTDSVLSRYNTADFDTKPVVALANLMGLSKPCIDEIKASPSKYAPHLTGVVLYRHLPEQKQRLVLRRMLDQLPWDSRVLRDLRKLIGFQRVQPYWFMWSLNDAELKEFFTFNRQVRTWTNHTKIPEITTEVTVAGVASTILSLLSKGFRGTATETIRALYKSPLVKAVAERFGKDPEKVVRVSGVTVFIFILIAGINIAARKSSDEARKELAARGLLVYEDL</sequence>
<protein>
    <submittedName>
        <fullName evidence="2">Uncharacterized protein</fullName>
    </submittedName>
</protein>
<dbReference type="Proteomes" id="UP000218896">
    <property type="component" value="Unassembled WGS sequence"/>
</dbReference>
<evidence type="ECO:0000256" key="1">
    <source>
        <dbReference type="SAM" id="Phobius"/>
    </source>
</evidence>
<keyword evidence="1" id="KW-0812">Transmembrane</keyword>
<keyword evidence="1" id="KW-0472">Membrane</keyword>
<dbReference type="AlphaFoldDB" id="A0A2A2FB91"/>
<gene>
    <name evidence="2" type="ORF">CK501_02010</name>
</gene>